<evidence type="ECO:0000256" key="1">
    <source>
        <dbReference type="ARBA" id="ARBA00022679"/>
    </source>
</evidence>
<comment type="pathway">
    <text evidence="4">Nucleotide-sugar biosynthesis; CMP-3-deoxy-D-manno-octulosonate biosynthesis; CMP-3-deoxy-D-manno-octulosonate from 3-deoxy-D-manno-octulosonate and CTP: step 1/1.</text>
</comment>
<comment type="catalytic activity">
    <reaction evidence="4">
        <text>3-deoxy-alpha-D-manno-oct-2-ulosonate + CTP = CMP-3-deoxy-beta-D-manno-octulosonate + diphosphate</text>
        <dbReference type="Rhea" id="RHEA:23448"/>
        <dbReference type="ChEBI" id="CHEBI:33019"/>
        <dbReference type="ChEBI" id="CHEBI:37563"/>
        <dbReference type="ChEBI" id="CHEBI:85986"/>
        <dbReference type="ChEBI" id="CHEBI:85987"/>
        <dbReference type="EC" id="2.7.7.38"/>
    </reaction>
</comment>
<keyword evidence="3 4" id="KW-0448">Lipopolysaccharide biosynthesis</keyword>
<dbReference type="GO" id="GO:0009103">
    <property type="term" value="P:lipopolysaccharide biosynthetic process"/>
    <property type="evidence" value="ECO:0007669"/>
    <property type="project" value="UniProtKB-UniRule"/>
</dbReference>
<dbReference type="GO" id="GO:0033468">
    <property type="term" value="P:CMP-keto-3-deoxy-D-manno-octulosonic acid biosynthetic process"/>
    <property type="evidence" value="ECO:0007669"/>
    <property type="project" value="UniProtKB-UniRule"/>
</dbReference>
<dbReference type="PANTHER" id="PTHR42866:SF2">
    <property type="entry name" value="3-DEOXY-MANNO-OCTULOSONATE CYTIDYLYLTRANSFERASE, MITOCHONDRIAL"/>
    <property type="match status" value="1"/>
</dbReference>
<organism evidence="5">
    <name type="scientific">uncultured Craurococcus sp</name>
    <dbReference type="NCBI Taxonomy" id="1135998"/>
    <lineage>
        <taxon>Bacteria</taxon>
        <taxon>Pseudomonadati</taxon>
        <taxon>Pseudomonadota</taxon>
        <taxon>Alphaproteobacteria</taxon>
        <taxon>Acetobacterales</taxon>
        <taxon>Acetobacteraceae</taxon>
        <taxon>Craurococcus</taxon>
        <taxon>environmental samples</taxon>
    </lineage>
</organism>
<dbReference type="InterPro" id="IPR029044">
    <property type="entry name" value="Nucleotide-diphossugar_trans"/>
</dbReference>
<dbReference type="Pfam" id="PF02348">
    <property type="entry name" value="CTP_transf_3"/>
    <property type="match status" value="1"/>
</dbReference>
<dbReference type="EC" id="2.7.7.38" evidence="4"/>
<evidence type="ECO:0000256" key="4">
    <source>
        <dbReference type="HAMAP-Rule" id="MF_00057"/>
    </source>
</evidence>
<proteinExistence type="inferred from homology"/>
<sequence length="243" mass="26149">MRPIVLIPARMAATRLPDKPLADIHGLPMIVHVLRRAQEADIGPVAVATDTPRIAEAVEAAGGRAVMTRADHPSGSDRIHEALERVDGKGSHDLVVNVQGDLPTIDPAAIRAAASLMAAEEVALGTLVAEILREEEKTASQVVKMVGTPLGGGRHRALYFTRATAPWGEGPLYHHIGLYAWRREALGRFVALPPSPLERREKLEQLRALEAGMRIDAQEVAVVPLGVDTAEDLARARAMLAPR</sequence>
<dbReference type="GO" id="GO:0008690">
    <property type="term" value="F:3-deoxy-manno-octulosonate cytidylyltransferase activity"/>
    <property type="evidence" value="ECO:0007669"/>
    <property type="project" value="UniProtKB-UniRule"/>
</dbReference>
<dbReference type="Gene3D" id="3.90.550.10">
    <property type="entry name" value="Spore Coat Polysaccharide Biosynthesis Protein SpsA, Chain A"/>
    <property type="match status" value="1"/>
</dbReference>
<evidence type="ECO:0000256" key="3">
    <source>
        <dbReference type="ARBA" id="ARBA00022985"/>
    </source>
</evidence>
<dbReference type="GO" id="GO:0005829">
    <property type="term" value="C:cytosol"/>
    <property type="evidence" value="ECO:0007669"/>
    <property type="project" value="TreeGrafter"/>
</dbReference>
<dbReference type="HAMAP" id="MF_00057">
    <property type="entry name" value="KdsB"/>
    <property type="match status" value="1"/>
</dbReference>
<dbReference type="CDD" id="cd02517">
    <property type="entry name" value="CMP-KDO-Synthetase"/>
    <property type="match status" value="1"/>
</dbReference>
<accession>A0A6J4JLA3</accession>
<keyword evidence="4" id="KW-0963">Cytoplasm</keyword>
<reference evidence="5" key="1">
    <citation type="submission" date="2020-02" db="EMBL/GenBank/DDBJ databases">
        <authorList>
            <person name="Meier V. D."/>
        </authorList>
    </citation>
    <scope>NUCLEOTIDE SEQUENCE</scope>
    <source>
        <strain evidence="5">AVDCRST_MAG27</strain>
    </source>
</reference>
<protein>
    <recommendedName>
        <fullName evidence="4">3-deoxy-manno-octulosonate cytidylyltransferase</fullName>
        <ecNumber evidence="4">2.7.7.38</ecNumber>
    </recommendedName>
    <alternativeName>
        <fullName evidence="4">CMP-2-keto-3-deoxyoctulosonic acid synthase</fullName>
        <shortName evidence="4">CKS</shortName>
        <shortName evidence="4">CMP-KDO synthase</shortName>
    </alternativeName>
</protein>
<keyword evidence="1 4" id="KW-0808">Transferase</keyword>
<dbReference type="PANTHER" id="PTHR42866">
    <property type="entry name" value="3-DEOXY-MANNO-OCTULOSONATE CYTIDYLYLTRANSFERASE"/>
    <property type="match status" value="1"/>
</dbReference>
<name>A0A6J4JLA3_9PROT</name>
<comment type="subcellular location">
    <subcellularLocation>
        <location evidence="4">Cytoplasm</location>
    </subcellularLocation>
</comment>
<evidence type="ECO:0000256" key="2">
    <source>
        <dbReference type="ARBA" id="ARBA00022695"/>
    </source>
</evidence>
<comment type="function">
    <text evidence="4">Activates KDO (a required 8-carbon sugar) for incorporation into bacterial lipopolysaccharide in Gram-negative bacteria.</text>
</comment>
<dbReference type="UniPathway" id="UPA00358">
    <property type="reaction ID" value="UER00476"/>
</dbReference>
<comment type="similarity">
    <text evidence="4">Belongs to the KdsB family.</text>
</comment>
<evidence type="ECO:0000313" key="5">
    <source>
        <dbReference type="EMBL" id="CAA9281492.1"/>
    </source>
</evidence>
<dbReference type="InterPro" id="IPR004528">
    <property type="entry name" value="KdsB"/>
</dbReference>
<dbReference type="AlphaFoldDB" id="A0A6J4JLA3"/>
<dbReference type="InterPro" id="IPR003329">
    <property type="entry name" value="Cytidylyl_trans"/>
</dbReference>
<dbReference type="NCBIfam" id="NF003948">
    <property type="entry name" value="PRK05450.1-1"/>
    <property type="match status" value="1"/>
</dbReference>
<dbReference type="SUPFAM" id="SSF53448">
    <property type="entry name" value="Nucleotide-diphospho-sugar transferases"/>
    <property type="match status" value="1"/>
</dbReference>
<dbReference type="EMBL" id="CADCTD010000168">
    <property type="protein sequence ID" value="CAA9281492.1"/>
    <property type="molecule type" value="Genomic_DNA"/>
</dbReference>
<dbReference type="NCBIfam" id="TIGR00466">
    <property type="entry name" value="kdsB"/>
    <property type="match status" value="1"/>
</dbReference>
<keyword evidence="2 4" id="KW-0548">Nucleotidyltransferase</keyword>
<dbReference type="NCBIfam" id="NF003952">
    <property type="entry name" value="PRK05450.1-5"/>
    <property type="match status" value="1"/>
</dbReference>
<gene>
    <name evidence="4" type="primary">kdsB</name>
    <name evidence="5" type="ORF">AVDCRST_MAG27-3848</name>
</gene>